<evidence type="ECO:0000256" key="1">
    <source>
        <dbReference type="ARBA" id="ARBA00004555"/>
    </source>
</evidence>
<dbReference type="Pfam" id="PF08626">
    <property type="entry name" value="TRAPPC9-Trs120"/>
    <property type="match status" value="1"/>
</dbReference>
<evidence type="ECO:0000256" key="2">
    <source>
        <dbReference type="ARBA" id="ARBA00023034"/>
    </source>
</evidence>
<dbReference type="Pfam" id="PF26254">
    <property type="entry name" value="Ig_TRAPPC9-Trs120_1st"/>
    <property type="match status" value="1"/>
</dbReference>
<dbReference type="EMBL" id="JARVKM010000019">
    <property type="protein sequence ID" value="KAK9777874.1"/>
    <property type="molecule type" value="Genomic_DNA"/>
</dbReference>
<accession>A0ABR2XVN0</accession>
<dbReference type="Proteomes" id="UP001465668">
    <property type="component" value="Unassembled WGS sequence"/>
</dbReference>
<feature type="domain" description="Trs120/TRAPPC9 first Ig-like" evidence="6">
    <location>
        <begin position="769"/>
        <end position="956"/>
    </location>
</feature>
<proteinExistence type="predicted"/>
<sequence length="1446" mass="158920">MSLDSLLPIAPARIRALVVPVGQIRRDRFASFVERLNQEHVVHLRDISPDGRPNRNMFSPLAFPSGAIFYDLIPHVPPPSHLSLSPFDLYREPLAVIAIADGDELEKGAFNKRQSATAPTLIERNIRTLYQELEDLRDTHTKALTHQVLIFDYVQAEEHTFTLPEGVKTIPPVEQCIRTTMKAIMCDISSLLLAEMTTLAKSFEAMTVIDSPGYASRPQMNGSPYTAEDSNHLRRNSQFTLPARSASTSGAVDRSHARMSMPAAFKGLPFGSSSSTPTNRPSTPVRNGSGLSHPPTTFDEMTNGSDHDPSSPEQKPSRPGTSEGTKSSSSDKVSVQGFGPGGLNERWRNKGKGRVTILVGSLYLQSGRWTDALKELIEGATVAKSINDHLWHGKALDLITVCLLLLGWAGIEFQVPTICLSPDKPASKAPEVEAVIPDQPRYLRSFQAILPELLERIVGLYSRISGEQLPPLPSCETVIRFCSLLTSLHICHGRLDKVFLDMAVSGKTSHTPLTTSPRLSIAPSRTQIANLLFRAFPSSAPEMITTVDRALVLSGIASVMGTLGYHRKKAMVLRELVGVLVGGLVEARTRGAAEVGIHPAAGLVALDAVNGHGNGAGALELGEGDIEHGIDAFLGIICKTYGVVGFGGISSPSSADLHDDSDSKVISRIENQSMVRRYGIGNIKLNVLRACINISEALPDFNGVLKFSSDLLRTAGSGVAPGPRREDAAPIITRDEQIRLVNNISKTSDLSKRLGLGHLSAEFWDEFLIRGISLDPLPSTRAPVPHAKSVLPGATTARTSQDVNPFIYNPFLRAPDKASVERTLVTGEAATFRITLQNPYEIDVDIESIKLDTEGAAFESSVESTVIGPYRTQILKVNGTPKKAGPVKVTGAIVKVRGCRERRFPIFPQSWVADTEIKVKGIGLDSIEKTSGLYESKQLARPGPELKPESMSLSAISAQPVIVVKSTTLPQSAIMILEGERQVFSVTLQNLSAETPADLLLFSFQDSTQAPLQTALTSRDATPAELYEYELVLAKKQALRLRRIDESKRFIAPGGTNTFEFEILGKPGLTNGTIQIDYAYLGVPQDEIKDQFHTRQVCLDMTVTVNASVELARMDLLPIQGTVPWPLWQRLGADQADGEALESDKYCLMLLDLRNAWPSHMQVRLEAEKGFLIEEHILPGNTNRVVFPIPRVYLDDPHASIPAVNPSRQRQFVVSTSKITPETERANREAFWFRERIIDSLKGTWKTLSGPSRSGTIELRGIRLTPRMIEAVKVDEIGIDVSVASLGTRTEEANTIYVDDFAQLKVRLTNRTLQPIYPTLRLLPTLCNRPLNVALDFTRKLAWNGTLQRFLPLLEPKQSTEVTIGLTALCRGDFEFVASVEEASLWDDEKDEKKDSNGPDRIGRERSDTQKMMDAVLGPRERRIWHSRHKCLVTVIDREDESDDEE</sequence>
<dbReference type="InterPro" id="IPR058568">
    <property type="entry name" value="Ig_TRAPPC9_Trs120_4th"/>
</dbReference>
<protein>
    <submittedName>
        <fullName evidence="9">TRAPP II complex</fullName>
    </submittedName>
</protein>
<feature type="domain" description="Trs120/TRAPPC9 third Ig-like" evidence="7">
    <location>
        <begin position="1109"/>
        <end position="1272"/>
    </location>
</feature>
<feature type="region of interest" description="Disordered" evidence="3">
    <location>
        <begin position="264"/>
        <end position="347"/>
    </location>
</feature>
<gene>
    <name evidence="9" type="ORF">SCAR479_05557</name>
</gene>
<keyword evidence="10" id="KW-1185">Reference proteome</keyword>
<feature type="domain" description="Trs120/TRAPPC9 TPR region" evidence="5">
    <location>
        <begin position="447"/>
        <end position="755"/>
    </location>
</feature>
<evidence type="ECO:0000313" key="10">
    <source>
        <dbReference type="Proteomes" id="UP001465668"/>
    </source>
</evidence>
<dbReference type="Pfam" id="PF26280">
    <property type="entry name" value="Ig_TRAPPC9-Trs120_2nd"/>
    <property type="match status" value="1"/>
</dbReference>
<dbReference type="Pfam" id="PF26282">
    <property type="entry name" value="Ig_TRAPPC9-Trs120_3rd"/>
    <property type="match status" value="1"/>
</dbReference>
<comment type="subcellular location">
    <subcellularLocation>
        <location evidence="1">Golgi apparatus</location>
    </subcellularLocation>
</comment>
<evidence type="ECO:0000259" key="4">
    <source>
        <dbReference type="Pfam" id="PF08626"/>
    </source>
</evidence>
<keyword evidence="2" id="KW-0333">Golgi apparatus</keyword>
<feature type="domain" description="Trs120/TRAPPC9 N-terminal" evidence="4">
    <location>
        <begin position="6"/>
        <end position="419"/>
    </location>
</feature>
<reference evidence="9 10" key="1">
    <citation type="submission" date="2024-02" db="EMBL/GenBank/DDBJ databases">
        <title>First draft genome assembly of two strains of Seiridium cardinale.</title>
        <authorList>
            <person name="Emiliani G."/>
            <person name="Scali E."/>
        </authorList>
    </citation>
    <scope>NUCLEOTIDE SEQUENCE [LARGE SCALE GENOMIC DNA]</scope>
    <source>
        <strain evidence="9 10">BM-138-000479</strain>
    </source>
</reference>
<evidence type="ECO:0000259" key="5">
    <source>
        <dbReference type="Pfam" id="PF26251"/>
    </source>
</evidence>
<evidence type="ECO:0000259" key="7">
    <source>
        <dbReference type="Pfam" id="PF26282"/>
    </source>
</evidence>
<dbReference type="InterPro" id="IPR013935">
    <property type="entry name" value="Trs120_TRAPPC9"/>
</dbReference>
<organism evidence="9 10">
    <name type="scientific">Seiridium cardinale</name>
    <dbReference type="NCBI Taxonomy" id="138064"/>
    <lineage>
        <taxon>Eukaryota</taxon>
        <taxon>Fungi</taxon>
        <taxon>Dikarya</taxon>
        <taxon>Ascomycota</taxon>
        <taxon>Pezizomycotina</taxon>
        <taxon>Sordariomycetes</taxon>
        <taxon>Xylariomycetidae</taxon>
        <taxon>Amphisphaeriales</taxon>
        <taxon>Sporocadaceae</taxon>
        <taxon>Seiridium</taxon>
    </lineage>
</organism>
<evidence type="ECO:0000259" key="6">
    <source>
        <dbReference type="Pfam" id="PF26254"/>
    </source>
</evidence>
<evidence type="ECO:0000256" key="3">
    <source>
        <dbReference type="SAM" id="MobiDB-lite"/>
    </source>
</evidence>
<evidence type="ECO:0000313" key="9">
    <source>
        <dbReference type="EMBL" id="KAK9777874.1"/>
    </source>
</evidence>
<feature type="compositionally biased region" description="Polar residues" evidence="3">
    <location>
        <begin position="311"/>
        <end position="333"/>
    </location>
</feature>
<feature type="compositionally biased region" description="Low complexity" evidence="3">
    <location>
        <begin position="272"/>
        <end position="284"/>
    </location>
</feature>
<dbReference type="PANTHER" id="PTHR21512:SF5">
    <property type="entry name" value="TRAFFICKING PROTEIN PARTICLE COMPLEX SUBUNIT 9"/>
    <property type="match status" value="1"/>
</dbReference>
<evidence type="ECO:0000259" key="8">
    <source>
        <dbReference type="Pfam" id="PF26283"/>
    </source>
</evidence>
<feature type="region of interest" description="Disordered" evidence="3">
    <location>
        <begin position="1388"/>
        <end position="1412"/>
    </location>
</feature>
<dbReference type="InterPro" id="IPR058564">
    <property type="entry name" value="TPR_TRAPPC9_Trs120"/>
</dbReference>
<dbReference type="PANTHER" id="PTHR21512">
    <property type="entry name" value="TRAFFICKING PROTEIN PARTICLE COMPLEX SUBUNIT 9"/>
    <property type="match status" value="1"/>
</dbReference>
<dbReference type="InterPro" id="IPR058565">
    <property type="entry name" value="Ig_TRAPPC9_Trs120_1st"/>
</dbReference>
<feature type="domain" description="Trs120/TRAPPC9 fourth Ig-like" evidence="8">
    <location>
        <begin position="1278"/>
        <end position="1435"/>
    </location>
</feature>
<feature type="compositionally biased region" description="Basic and acidic residues" evidence="3">
    <location>
        <begin position="1391"/>
        <end position="1411"/>
    </location>
</feature>
<comment type="caution">
    <text evidence="9">The sequence shown here is derived from an EMBL/GenBank/DDBJ whole genome shotgun (WGS) entry which is preliminary data.</text>
</comment>
<dbReference type="Pfam" id="PF26251">
    <property type="entry name" value="TPR_TRAPPC9-Trs120"/>
    <property type="match status" value="1"/>
</dbReference>
<dbReference type="InterPro" id="IPR058563">
    <property type="entry name" value="Trs120_TRAPPC9_N"/>
</dbReference>
<name>A0ABR2XVN0_9PEZI</name>
<dbReference type="InterPro" id="IPR058567">
    <property type="entry name" value="Ig_TRAPPC9_Trs120_3rd"/>
</dbReference>
<dbReference type="Pfam" id="PF26283">
    <property type="entry name" value="Ig_TRAPPC9-Trs120_4th"/>
    <property type="match status" value="1"/>
</dbReference>